<dbReference type="Proteomes" id="UP000503278">
    <property type="component" value="Chromosome"/>
</dbReference>
<reference evidence="2 3" key="1">
    <citation type="submission" date="2020-04" db="EMBL/GenBank/DDBJ databases">
        <title>Genome sequencing of novel species.</title>
        <authorList>
            <person name="Heo J."/>
            <person name="Kim S.-J."/>
            <person name="Kim J.-S."/>
            <person name="Hong S.-B."/>
            <person name="Kwon S.-W."/>
        </authorList>
    </citation>
    <scope>NUCLEOTIDE SEQUENCE [LARGE SCALE GENOMIC DNA]</scope>
    <source>
        <strain evidence="2 3">F39-2</strain>
    </source>
</reference>
<feature type="signal peptide" evidence="1">
    <location>
        <begin position="1"/>
        <end position="23"/>
    </location>
</feature>
<feature type="chain" id="PRO_5029593858" description="Peptidoglycan-binding protein LysM" evidence="1">
    <location>
        <begin position="24"/>
        <end position="186"/>
    </location>
</feature>
<dbReference type="EMBL" id="CP051682">
    <property type="protein sequence ID" value="QJD96990.1"/>
    <property type="molecule type" value="Genomic_DNA"/>
</dbReference>
<accession>A0A7L5E0U1</accession>
<dbReference type="KEGG" id="mrob:HH214_14485"/>
<gene>
    <name evidence="2" type="ORF">HH214_14485</name>
</gene>
<sequence length="186" mass="19464">MKKFLLTTTLTVSLMALFSAAKAQTTSTATSNLNVHISEQIKIDFGDGSGNVGGGDINLYFNTPDDYVNGVSATKNGHLVITSTGNYTVDVKTQDAALKGLTGTNSNTIDASAIKVQLLSTSGSGIAGNTTGLNLSQTDSRFITSAPATTKTALDVKYFTEPNDARFVGVTPDTYTTKITYTLTAN</sequence>
<keyword evidence="1" id="KW-0732">Signal</keyword>
<organism evidence="2 3">
    <name type="scientific">Mucilaginibacter robiniae</name>
    <dbReference type="NCBI Taxonomy" id="2728022"/>
    <lineage>
        <taxon>Bacteria</taxon>
        <taxon>Pseudomonadati</taxon>
        <taxon>Bacteroidota</taxon>
        <taxon>Sphingobacteriia</taxon>
        <taxon>Sphingobacteriales</taxon>
        <taxon>Sphingobacteriaceae</taxon>
        <taxon>Mucilaginibacter</taxon>
    </lineage>
</organism>
<protein>
    <recommendedName>
        <fullName evidence="4">Peptidoglycan-binding protein LysM</fullName>
    </recommendedName>
</protein>
<proteinExistence type="predicted"/>
<evidence type="ECO:0000313" key="3">
    <source>
        <dbReference type="Proteomes" id="UP000503278"/>
    </source>
</evidence>
<dbReference type="RefSeq" id="WP_169608787.1">
    <property type="nucleotide sequence ID" value="NZ_CP051682.1"/>
</dbReference>
<evidence type="ECO:0000313" key="2">
    <source>
        <dbReference type="EMBL" id="QJD96990.1"/>
    </source>
</evidence>
<evidence type="ECO:0008006" key="4">
    <source>
        <dbReference type="Google" id="ProtNLM"/>
    </source>
</evidence>
<dbReference type="AlphaFoldDB" id="A0A7L5E0U1"/>
<name>A0A7L5E0U1_9SPHI</name>
<evidence type="ECO:0000256" key="1">
    <source>
        <dbReference type="SAM" id="SignalP"/>
    </source>
</evidence>
<keyword evidence="3" id="KW-1185">Reference proteome</keyword>